<gene>
    <name evidence="10" type="ORF">GNF83_17400</name>
</gene>
<dbReference type="Pfam" id="PF00512">
    <property type="entry name" value="HisKA"/>
    <property type="match status" value="1"/>
</dbReference>
<accession>A0AAW9K5B5</accession>
<protein>
    <recommendedName>
        <fullName evidence="2">histidine kinase</fullName>
        <ecNumber evidence="2">2.7.13.3</ecNumber>
    </recommendedName>
</protein>
<evidence type="ECO:0000256" key="8">
    <source>
        <dbReference type="SAM" id="Phobius"/>
    </source>
</evidence>
<evidence type="ECO:0000313" key="11">
    <source>
        <dbReference type="Proteomes" id="UP001288944"/>
    </source>
</evidence>
<evidence type="ECO:0000313" key="10">
    <source>
        <dbReference type="EMBL" id="MDZ7542924.1"/>
    </source>
</evidence>
<evidence type="ECO:0000256" key="7">
    <source>
        <dbReference type="ARBA" id="ARBA00023012"/>
    </source>
</evidence>
<evidence type="ECO:0000256" key="6">
    <source>
        <dbReference type="ARBA" id="ARBA00022840"/>
    </source>
</evidence>
<comment type="caution">
    <text evidence="10">The sequence shown here is derived from an EMBL/GenBank/DDBJ whole genome shotgun (WGS) entry which is preliminary data.</text>
</comment>
<feature type="transmembrane region" description="Helical" evidence="8">
    <location>
        <begin position="6"/>
        <end position="23"/>
    </location>
</feature>
<dbReference type="SUPFAM" id="SSF47384">
    <property type="entry name" value="Homodimeric domain of signal transducing histidine kinase"/>
    <property type="match status" value="1"/>
</dbReference>
<keyword evidence="7" id="KW-0902">Two-component regulatory system</keyword>
<dbReference type="GO" id="GO:0005524">
    <property type="term" value="F:ATP binding"/>
    <property type="evidence" value="ECO:0007669"/>
    <property type="project" value="UniProtKB-KW"/>
</dbReference>
<keyword evidence="8" id="KW-1133">Transmembrane helix</keyword>
<reference evidence="10" key="1">
    <citation type="submission" date="2019-11" db="EMBL/GenBank/DDBJ databases">
        <title>Characterization of Clostridium perfringens isolates from swine manure treated agricultural soils.</title>
        <authorList>
            <person name="Wushke S.T."/>
        </authorList>
    </citation>
    <scope>NUCLEOTIDE SEQUENCE</scope>
    <source>
        <strain evidence="10">X62</strain>
    </source>
</reference>
<dbReference type="GO" id="GO:0000155">
    <property type="term" value="F:phosphorelay sensor kinase activity"/>
    <property type="evidence" value="ECO:0007669"/>
    <property type="project" value="InterPro"/>
</dbReference>
<sequence length="183" mass="21304">YYFFGVTIYGFIIIAELVILMYYSIRYALNGNTDALLFTCGFAMFAFVSIGEMIWFYIQSNEYELWLWKWGVLGFVLSLIVILGRTIALNHERVIRYSRDLEMYNNELQHAEKMEMISELAASVAHEVRNPLQVTRGFLQIIISKADPKEQEYLDLALNELDRASSIITDFLTFAKPELQDLK</sequence>
<evidence type="ECO:0000256" key="4">
    <source>
        <dbReference type="ARBA" id="ARBA00022741"/>
    </source>
</evidence>
<keyword evidence="5 10" id="KW-0418">Kinase</keyword>
<dbReference type="CDD" id="cd00082">
    <property type="entry name" value="HisKA"/>
    <property type="match status" value="1"/>
</dbReference>
<feature type="transmembrane region" description="Helical" evidence="8">
    <location>
        <begin position="35"/>
        <end position="58"/>
    </location>
</feature>
<evidence type="ECO:0000256" key="3">
    <source>
        <dbReference type="ARBA" id="ARBA00022679"/>
    </source>
</evidence>
<dbReference type="AlphaFoldDB" id="A0AAW9K5B5"/>
<evidence type="ECO:0000256" key="2">
    <source>
        <dbReference type="ARBA" id="ARBA00012438"/>
    </source>
</evidence>
<dbReference type="EC" id="2.7.13.3" evidence="2"/>
<feature type="non-terminal residue" evidence="10">
    <location>
        <position position="183"/>
    </location>
</feature>
<proteinExistence type="predicted"/>
<feature type="transmembrane region" description="Helical" evidence="8">
    <location>
        <begin position="70"/>
        <end position="89"/>
    </location>
</feature>
<name>A0AAW9K5B5_CLOPF</name>
<evidence type="ECO:0000256" key="5">
    <source>
        <dbReference type="ARBA" id="ARBA00022777"/>
    </source>
</evidence>
<feature type="non-terminal residue" evidence="10">
    <location>
        <position position="1"/>
    </location>
</feature>
<dbReference type="EMBL" id="WNUR01000624">
    <property type="protein sequence ID" value="MDZ7542924.1"/>
    <property type="molecule type" value="Genomic_DNA"/>
</dbReference>
<dbReference type="SMART" id="SM00388">
    <property type="entry name" value="HisKA"/>
    <property type="match status" value="1"/>
</dbReference>
<dbReference type="Proteomes" id="UP001288944">
    <property type="component" value="Unassembled WGS sequence"/>
</dbReference>
<keyword evidence="3" id="KW-0808">Transferase</keyword>
<comment type="catalytic activity">
    <reaction evidence="1">
        <text>ATP + protein L-histidine = ADP + protein N-phospho-L-histidine.</text>
        <dbReference type="EC" id="2.7.13.3"/>
    </reaction>
</comment>
<dbReference type="PANTHER" id="PTHR43065:SF46">
    <property type="entry name" value="C4-DICARBOXYLATE TRANSPORT SENSOR PROTEIN DCTB"/>
    <property type="match status" value="1"/>
</dbReference>
<feature type="domain" description="Signal transduction histidine kinase dimerisation/phosphoacceptor" evidence="9">
    <location>
        <begin position="116"/>
        <end position="180"/>
    </location>
</feature>
<evidence type="ECO:0000259" key="9">
    <source>
        <dbReference type="SMART" id="SM00388"/>
    </source>
</evidence>
<evidence type="ECO:0000256" key="1">
    <source>
        <dbReference type="ARBA" id="ARBA00000085"/>
    </source>
</evidence>
<dbReference type="InterPro" id="IPR003661">
    <property type="entry name" value="HisK_dim/P_dom"/>
</dbReference>
<organism evidence="10 11">
    <name type="scientific">Clostridium perfringens</name>
    <dbReference type="NCBI Taxonomy" id="1502"/>
    <lineage>
        <taxon>Bacteria</taxon>
        <taxon>Bacillati</taxon>
        <taxon>Bacillota</taxon>
        <taxon>Clostridia</taxon>
        <taxon>Eubacteriales</taxon>
        <taxon>Clostridiaceae</taxon>
        <taxon>Clostridium</taxon>
    </lineage>
</organism>
<dbReference type="PANTHER" id="PTHR43065">
    <property type="entry name" value="SENSOR HISTIDINE KINASE"/>
    <property type="match status" value="1"/>
</dbReference>
<keyword evidence="4" id="KW-0547">Nucleotide-binding</keyword>
<dbReference type="InterPro" id="IPR036097">
    <property type="entry name" value="HisK_dim/P_sf"/>
</dbReference>
<keyword evidence="8" id="KW-0472">Membrane</keyword>
<dbReference type="Gene3D" id="1.10.287.130">
    <property type="match status" value="1"/>
</dbReference>
<keyword evidence="6" id="KW-0067">ATP-binding</keyword>
<keyword evidence="8" id="KW-0812">Transmembrane</keyword>